<evidence type="ECO:0000256" key="4">
    <source>
        <dbReference type="ARBA" id="ARBA00022553"/>
    </source>
</evidence>
<dbReference type="PANTHER" id="PTHR43711">
    <property type="entry name" value="TWO-COMPONENT HISTIDINE KINASE"/>
    <property type="match status" value="1"/>
</dbReference>
<reference evidence="10 11" key="1">
    <citation type="submission" date="2024-01" db="EMBL/GenBank/DDBJ databases">
        <title>novel species in genus Adlercreutzia.</title>
        <authorList>
            <person name="Liu X."/>
        </authorList>
    </citation>
    <scope>NUCLEOTIDE SEQUENCE [LARGE SCALE GENOMIC DNA]</scope>
    <source>
        <strain evidence="10 11">R22</strain>
    </source>
</reference>
<keyword evidence="7" id="KW-0902">Two-component regulatory system</keyword>
<comment type="caution">
    <text evidence="10">The sequence shown here is derived from an EMBL/GenBank/DDBJ whole genome shotgun (WGS) entry which is preliminary data.</text>
</comment>
<dbReference type="SUPFAM" id="SSF55874">
    <property type="entry name" value="ATPase domain of HSP90 chaperone/DNA topoisomerase II/histidine kinase"/>
    <property type="match status" value="1"/>
</dbReference>
<dbReference type="InterPro" id="IPR036097">
    <property type="entry name" value="HisK_dim/P_sf"/>
</dbReference>
<evidence type="ECO:0000256" key="7">
    <source>
        <dbReference type="ARBA" id="ARBA00023012"/>
    </source>
</evidence>
<dbReference type="Gene3D" id="3.30.565.10">
    <property type="entry name" value="Histidine kinase-like ATPase, C-terminal domain"/>
    <property type="match status" value="1"/>
</dbReference>
<feature type="domain" description="Histidine kinase" evidence="9">
    <location>
        <begin position="116"/>
        <end position="344"/>
    </location>
</feature>
<dbReference type="InterPro" id="IPR004358">
    <property type="entry name" value="Sig_transdc_His_kin-like_C"/>
</dbReference>
<keyword evidence="4" id="KW-0597">Phosphoprotein</keyword>
<dbReference type="Pfam" id="PF02518">
    <property type="entry name" value="HATPase_c"/>
    <property type="match status" value="1"/>
</dbReference>
<keyword evidence="8" id="KW-1133">Transmembrane helix</keyword>
<dbReference type="SMART" id="SM00387">
    <property type="entry name" value="HATPase_c"/>
    <property type="match status" value="1"/>
</dbReference>
<proteinExistence type="predicted"/>
<dbReference type="InterPro" id="IPR050736">
    <property type="entry name" value="Sensor_HK_Regulatory"/>
</dbReference>
<name>A0ABU6IZT2_9ACTN</name>
<organism evidence="10 11">
    <name type="scientific">Adlercreutzia shanghongiae</name>
    <dbReference type="NCBI Taxonomy" id="3111773"/>
    <lineage>
        <taxon>Bacteria</taxon>
        <taxon>Bacillati</taxon>
        <taxon>Actinomycetota</taxon>
        <taxon>Coriobacteriia</taxon>
        <taxon>Eggerthellales</taxon>
        <taxon>Eggerthellaceae</taxon>
        <taxon>Adlercreutzia</taxon>
    </lineage>
</organism>
<feature type="transmembrane region" description="Helical" evidence="8">
    <location>
        <begin position="31"/>
        <end position="50"/>
    </location>
</feature>
<gene>
    <name evidence="10" type="ORF">VJ920_08715</name>
</gene>
<dbReference type="Proteomes" id="UP001343724">
    <property type="component" value="Unassembled WGS sequence"/>
</dbReference>
<keyword evidence="8" id="KW-0812">Transmembrane</keyword>
<evidence type="ECO:0000256" key="2">
    <source>
        <dbReference type="ARBA" id="ARBA00004236"/>
    </source>
</evidence>
<evidence type="ECO:0000256" key="6">
    <source>
        <dbReference type="ARBA" id="ARBA00022777"/>
    </source>
</evidence>
<protein>
    <recommendedName>
        <fullName evidence="3">histidine kinase</fullName>
        <ecNumber evidence="3">2.7.13.3</ecNumber>
    </recommendedName>
</protein>
<keyword evidence="5" id="KW-0808">Transferase</keyword>
<dbReference type="InterPro" id="IPR036890">
    <property type="entry name" value="HATPase_C_sf"/>
</dbReference>
<dbReference type="InterPro" id="IPR003594">
    <property type="entry name" value="HATPase_dom"/>
</dbReference>
<dbReference type="EC" id="2.7.13.3" evidence="3"/>
<dbReference type="PANTHER" id="PTHR43711:SF1">
    <property type="entry name" value="HISTIDINE KINASE 1"/>
    <property type="match status" value="1"/>
</dbReference>
<keyword evidence="11" id="KW-1185">Reference proteome</keyword>
<evidence type="ECO:0000256" key="3">
    <source>
        <dbReference type="ARBA" id="ARBA00012438"/>
    </source>
</evidence>
<dbReference type="PROSITE" id="PS50109">
    <property type="entry name" value="HIS_KIN"/>
    <property type="match status" value="1"/>
</dbReference>
<dbReference type="RefSeq" id="WP_326454895.1">
    <property type="nucleotide sequence ID" value="NZ_JAYMFH010000012.1"/>
</dbReference>
<dbReference type="SUPFAM" id="SSF47384">
    <property type="entry name" value="Homodimeric domain of signal transducing histidine kinase"/>
    <property type="match status" value="1"/>
</dbReference>
<evidence type="ECO:0000256" key="8">
    <source>
        <dbReference type="SAM" id="Phobius"/>
    </source>
</evidence>
<dbReference type="Pfam" id="PF00512">
    <property type="entry name" value="HisKA"/>
    <property type="match status" value="1"/>
</dbReference>
<dbReference type="GO" id="GO:0016301">
    <property type="term" value="F:kinase activity"/>
    <property type="evidence" value="ECO:0007669"/>
    <property type="project" value="UniProtKB-KW"/>
</dbReference>
<keyword evidence="8" id="KW-0472">Membrane</keyword>
<comment type="subcellular location">
    <subcellularLocation>
        <location evidence="2">Cell membrane</location>
    </subcellularLocation>
</comment>
<keyword evidence="6 10" id="KW-0418">Kinase</keyword>
<accession>A0ABU6IZT2</accession>
<dbReference type="SMART" id="SM00388">
    <property type="entry name" value="HisKA"/>
    <property type="match status" value="1"/>
</dbReference>
<dbReference type="EMBL" id="JAYMFH010000012">
    <property type="protein sequence ID" value="MEC4295392.1"/>
    <property type="molecule type" value="Genomic_DNA"/>
</dbReference>
<dbReference type="CDD" id="cd00082">
    <property type="entry name" value="HisKA"/>
    <property type="match status" value="1"/>
</dbReference>
<comment type="catalytic activity">
    <reaction evidence="1">
        <text>ATP + protein L-histidine = ADP + protein N-phospho-L-histidine.</text>
        <dbReference type="EC" id="2.7.13.3"/>
    </reaction>
</comment>
<dbReference type="PRINTS" id="PR00344">
    <property type="entry name" value="BCTRLSENSOR"/>
</dbReference>
<feature type="transmembrane region" description="Helical" evidence="8">
    <location>
        <begin position="7"/>
        <end position="25"/>
    </location>
</feature>
<evidence type="ECO:0000256" key="5">
    <source>
        <dbReference type="ARBA" id="ARBA00022679"/>
    </source>
</evidence>
<dbReference type="CDD" id="cd00075">
    <property type="entry name" value="HATPase"/>
    <property type="match status" value="1"/>
</dbReference>
<dbReference type="InterPro" id="IPR003661">
    <property type="entry name" value="HisK_dim/P_dom"/>
</dbReference>
<evidence type="ECO:0000313" key="11">
    <source>
        <dbReference type="Proteomes" id="UP001343724"/>
    </source>
</evidence>
<sequence length="345" mass="36883">MGSFSTLLRQCAFVMMVAAVLAWAAPAEAKLWVAGTGFVLLAIFAGISLYRHHQIRRLAAEIDEVLHAGRTVDFSNCREGDVAVLANELGKVVARLSRIRDQLAAERNALADSLADVSHQIRTPLTAVTLMLPVVERADDPRERKRAVRELEAMIERVSWLVTTLLKIAKVDAGAMHVERREVRAADVVRRAVAPLATAMDLRDVNLVLQLDEAATFQGDAPWTAEAVENIAKNCMEHTLAGGTVTVAVRENALACSITVSDTGPGIAPEDLPHIFERFYRGRSAGAVAPEGAADGNNDVRQPAGFGIGLSLAQALVSAQGGTLRAANSPAGGARFEISFPKLVV</sequence>
<dbReference type="Gene3D" id="1.10.287.130">
    <property type="match status" value="1"/>
</dbReference>
<dbReference type="InterPro" id="IPR005467">
    <property type="entry name" value="His_kinase_dom"/>
</dbReference>
<evidence type="ECO:0000259" key="9">
    <source>
        <dbReference type="PROSITE" id="PS50109"/>
    </source>
</evidence>
<evidence type="ECO:0000313" key="10">
    <source>
        <dbReference type="EMBL" id="MEC4295392.1"/>
    </source>
</evidence>
<evidence type="ECO:0000256" key="1">
    <source>
        <dbReference type="ARBA" id="ARBA00000085"/>
    </source>
</evidence>